<feature type="region of interest" description="Disordered" evidence="6">
    <location>
        <begin position="891"/>
        <end position="937"/>
    </location>
</feature>
<proteinExistence type="predicted"/>
<evidence type="ECO:0000259" key="7">
    <source>
        <dbReference type="Pfam" id="PF04937"/>
    </source>
</evidence>
<evidence type="ECO:0000256" key="1">
    <source>
        <dbReference type="ARBA" id="ARBA00004123"/>
    </source>
</evidence>
<feature type="region of interest" description="Disordered" evidence="6">
    <location>
        <begin position="261"/>
        <end position="291"/>
    </location>
</feature>
<dbReference type="SUPFAM" id="SSF53098">
    <property type="entry name" value="Ribonuclease H-like"/>
    <property type="match status" value="1"/>
</dbReference>
<keyword evidence="5" id="KW-0539">Nucleus</keyword>
<dbReference type="Proteomes" id="UP000650582">
    <property type="component" value="Unassembled WGS sequence"/>
</dbReference>
<dbReference type="Pfam" id="PF04937">
    <property type="entry name" value="DUF659"/>
    <property type="match status" value="1"/>
</dbReference>
<feature type="compositionally biased region" description="Acidic residues" evidence="6">
    <location>
        <begin position="928"/>
        <end position="937"/>
    </location>
</feature>
<keyword evidence="2" id="KW-0479">Metal-binding</keyword>
<dbReference type="PANTHER" id="PTHR46481:SF10">
    <property type="entry name" value="ZINC FINGER BED DOMAIN-CONTAINING PROTEIN 39"/>
    <property type="match status" value="1"/>
</dbReference>
<dbReference type="EMBL" id="JACYCC010000041">
    <property type="protein sequence ID" value="KAF8676931.1"/>
    <property type="molecule type" value="Genomic_DNA"/>
</dbReference>
<sequence>MSSFDFPYLCTVLLGLPLPINDPPLFDFRHYSPSESSLERVESINGAVNANLENILGLKVQGITLTESGPGIAALADLLEKYIGMFPDDSVLQLWCPAILSAAESAYNASNKPLPIRETTHTASSKAPLPAFSPSKGSRKRAAPTETVDKSHLGALVTSQKRPAKKQKTSITYVPPWIDIPESVPSSGRPFDPLARQLSPLCYDSRDQDQLKKHRCIGSTKGCSFSWATPRNQTRIYKHATACTYVEPLLRRQASTALRNRAPSSLIVPPPSDLESSIPESTSNPSHSSNVTKPLLVKDLASLSGQKQLKAQLDFDILRLVCAAGTPPTIVDREEFRAVIEHLNPRYTPVSSSTLVDALIPAEAALVLEKATALLKKESNLTLTLDGGSTRRSCSVYTFHVSTPSRQSFLMRGEDVSLESHTGEHIASLAKQIIQSIGPERFVAVVTDGAANIVLARRLLAEFCGALPFNDAPHKLSLLVKDICKIPEFQKTIALLCQVLNFFKKSTSAKALLNQLQKLEGILRGLESIGKTRFGTGAIDIPGCNRYFIRNTPASICFEMQLTAFTAVLSPILRAITCLESALATLADVLLFFSAALGAVSKHLASDSHGLENSETVSSIIKSCTIRFNQLINETPDDCYVCAFYLDPYYRDSQLLKNINPLSIKITLNRSDEFSSHAPTSAMLRRIGTCLFRLLRKDWDGAPNGLVRRLYSTANEAMEALRQQLLLYGSSNYPFSAKIGRETAAYTWWLDLKEHPMARLLAHFALMLLAITANSMADERTVSTFTWLNSGLRNGQDVATIVRQTQIRQFYGWKEANAKGPTRVRFRDLKQASGASSKQVDGLPAQEASAENDPDEYPENADTWLDEIEREEASPLGDIFELADLVNLDSPEIEDSLSDKVPESLRTTESARNERSGATQPPLSNSGDPEEVDWSFT</sequence>
<feature type="compositionally biased region" description="Acidic residues" evidence="6">
    <location>
        <begin position="850"/>
        <end position="860"/>
    </location>
</feature>
<evidence type="ECO:0000256" key="3">
    <source>
        <dbReference type="ARBA" id="ARBA00022771"/>
    </source>
</evidence>
<gene>
    <name evidence="8" type="ORF">RHS04_06179</name>
</gene>
<protein>
    <recommendedName>
        <fullName evidence="7">DUF659 domain-containing protein</fullName>
    </recommendedName>
</protein>
<evidence type="ECO:0000256" key="2">
    <source>
        <dbReference type="ARBA" id="ARBA00022723"/>
    </source>
</evidence>
<dbReference type="AlphaFoldDB" id="A0A8H7LG56"/>
<evidence type="ECO:0000313" key="8">
    <source>
        <dbReference type="EMBL" id="KAF8676931.1"/>
    </source>
</evidence>
<dbReference type="PANTHER" id="PTHR46481">
    <property type="entry name" value="ZINC FINGER BED DOMAIN-CONTAINING PROTEIN 4"/>
    <property type="match status" value="1"/>
</dbReference>
<reference evidence="8" key="1">
    <citation type="submission" date="2020-09" db="EMBL/GenBank/DDBJ databases">
        <title>Comparative genome analyses of four rice-infecting Rhizoctonia solani isolates reveal extensive enrichment of homogalacturonan modification genes.</title>
        <authorList>
            <person name="Lee D.-Y."/>
            <person name="Jeon J."/>
            <person name="Kim K.-T."/>
            <person name="Cheong K."/>
            <person name="Song H."/>
            <person name="Choi G."/>
            <person name="Ko J."/>
            <person name="Opiyo S.O."/>
            <person name="Zuo S."/>
            <person name="Madhav S."/>
            <person name="Lee Y.-H."/>
            <person name="Wang G.-L."/>
        </authorList>
    </citation>
    <scope>NUCLEOTIDE SEQUENCE</scope>
    <source>
        <strain evidence="8">AG1-IA YN-7</strain>
    </source>
</reference>
<evidence type="ECO:0000256" key="6">
    <source>
        <dbReference type="SAM" id="MobiDB-lite"/>
    </source>
</evidence>
<feature type="domain" description="DUF659" evidence="7">
    <location>
        <begin position="377"/>
        <end position="494"/>
    </location>
</feature>
<dbReference type="InterPro" id="IPR052035">
    <property type="entry name" value="ZnF_BED_domain_contain"/>
</dbReference>
<dbReference type="GO" id="GO:0005634">
    <property type="term" value="C:nucleus"/>
    <property type="evidence" value="ECO:0007669"/>
    <property type="project" value="UniProtKB-SubCell"/>
</dbReference>
<name>A0A8H7LG56_9AGAM</name>
<organism evidence="8 9">
    <name type="scientific">Rhizoctonia solani</name>
    <dbReference type="NCBI Taxonomy" id="456999"/>
    <lineage>
        <taxon>Eukaryota</taxon>
        <taxon>Fungi</taxon>
        <taxon>Dikarya</taxon>
        <taxon>Basidiomycota</taxon>
        <taxon>Agaricomycotina</taxon>
        <taxon>Agaricomycetes</taxon>
        <taxon>Cantharellales</taxon>
        <taxon>Ceratobasidiaceae</taxon>
        <taxon>Rhizoctonia</taxon>
    </lineage>
</organism>
<dbReference type="InterPro" id="IPR007021">
    <property type="entry name" value="DUF659"/>
</dbReference>
<dbReference type="InterPro" id="IPR012337">
    <property type="entry name" value="RNaseH-like_sf"/>
</dbReference>
<feature type="region of interest" description="Disordered" evidence="6">
    <location>
        <begin position="830"/>
        <end position="860"/>
    </location>
</feature>
<evidence type="ECO:0000256" key="5">
    <source>
        <dbReference type="ARBA" id="ARBA00023242"/>
    </source>
</evidence>
<comment type="caution">
    <text evidence="8">The sequence shown here is derived from an EMBL/GenBank/DDBJ whole genome shotgun (WGS) entry which is preliminary data.</text>
</comment>
<keyword evidence="4" id="KW-0862">Zinc</keyword>
<feature type="compositionally biased region" description="Polar residues" evidence="6">
    <location>
        <begin position="916"/>
        <end position="927"/>
    </location>
</feature>
<keyword evidence="3" id="KW-0863">Zinc-finger</keyword>
<evidence type="ECO:0000256" key="4">
    <source>
        <dbReference type="ARBA" id="ARBA00022833"/>
    </source>
</evidence>
<dbReference type="GO" id="GO:0008270">
    <property type="term" value="F:zinc ion binding"/>
    <property type="evidence" value="ECO:0007669"/>
    <property type="project" value="UniProtKB-KW"/>
</dbReference>
<feature type="compositionally biased region" description="Polar residues" evidence="6">
    <location>
        <begin position="274"/>
        <end position="291"/>
    </location>
</feature>
<comment type="subcellular location">
    <subcellularLocation>
        <location evidence="1">Nucleus</location>
    </subcellularLocation>
</comment>
<evidence type="ECO:0000313" key="9">
    <source>
        <dbReference type="Proteomes" id="UP000650582"/>
    </source>
</evidence>
<accession>A0A8H7LG56</accession>
<feature type="region of interest" description="Disordered" evidence="6">
    <location>
        <begin position="119"/>
        <end position="168"/>
    </location>
</feature>